<name>A0ACB9JM36_9ASTR</name>
<dbReference type="Proteomes" id="UP001056120">
    <property type="component" value="Linkage Group LG03"/>
</dbReference>
<organism evidence="1 2">
    <name type="scientific">Smallanthus sonchifolius</name>
    <dbReference type="NCBI Taxonomy" id="185202"/>
    <lineage>
        <taxon>Eukaryota</taxon>
        <taxon>Viridiplantae</taxon>
        <taxon>Streptophyta</taxon>
        <taxon>Embryophyta</taxon>
        <taxon>Tracheophyta</taxon>
        <taxon>Spermatophyta</taxon>
        <taxon>Magnoliopsida</taxon>
        <taxon>eudicotyledons</taxon>
        <taxon>Gunneridae</taxon>
        <taxon>Pentapetalae</taxon>
        <taxon>asterids</taxon>
        <taxon>campanulids</taxon>
        <taxon>Asterales</taxon>
        <taxon>Asteraceae</taxon>
        <taxon>Asteroideae</taxon>
        <taxon>Heliantheae alliance</taxon>
        <taxon>Millerieae</taxon>
        <taxon>Smallanthus</taxon>
    </lineage>
</organism>
<gene>
    <name evidence="1" type="ORF">L1987_08319</name>
</gene>
<comment type="caution">
    <text evidence="1">The sequence shown here is derived from an EMBL/GenBank/DDBJ whole genome shotgun (WGS) entry which is preliminary data.</text>
</comment>
<evidence type="ECO:0000313" key="2">
    <source>
        <dbReference type="Proteomes" id="UP001056120"/>
    </source>
</evidence>
<sequence length="565" mass="62889">MLKTFDRNTRRILNFPAVLPSQDVNPATLLRSLVSLSHSITLYQSESFATNRRNARESIRQITILSMFFNEILALDVAGLPDSAMLCFSELHYSFQKIQFLLEDCTRSGARVWILMKSYYIAMQFQSLTRAIATALEVIPLNSIELSRDVNELVDLVAKQAKKATMEVDPDDDYEMKRVMLILNQFENQFEPDPIMIRRALRHLRIDSWSECHEEIRFLNQQISLELLETNERDLHLLRSLVGFMRYCRGTLFENFVFENTDNRLVGKANLDTLSCLNPVDFRCPISLELMTDPVIVSTGTIPPLMTLLSSSDPTTQENAIAGLLKLSKHSNGKKAMIVHGGLSSIIHVLKNGVKEECKQIASATIFYLSSNQTTQTLLGEIPEAIPGLIEQIKTGSSCGKRNSLAALFVILLNPGNHKTAISFGIVKLLTDLISTSQKPEIVTDSLAVVSALAESFDGSNRILKDSSLPLITKTLQTSTSRASKEYCVSILLALYNNLGNQVVAFLASYPDLIGFLYKLSTTGGSQASKKARSLIRIVQMFHKTSGSGLMAGWDSSRITTVRSC</sequence>
<proteinExistence type="predicted"/>
<protein>
    <submittedName>
        <fullName evidence="1">Uncharacterized protein</fullName>
    </submittedName>
</protein>
<reference evidence="1 2" key="2">
    <citation type="journal article" date="2022" name="Mol. Ecol. Resour.">
        <title>The genomes of chicory, endive, great burdock and yacon provide insights into Asteraceae paleo-polyploidization history and plant inulin production.</title>
        <authorList>
            <person name="Fan W."/>
            <person name="Wang S."/>
            <person name="Wang H."/>
            <person name="Wang A."/>
            <person name="Jiang F."/>
            <person name="Liu H."/>
            <person name="Zhao H."/>
            <person name="Xu D."/>
            <person name="Zhang Y."/>
        </authorList>
    </citation>
    <scope>NUCLEOTIDE SEQUENCE [LARGE SCALE GENOMIC DNA]</scope>
    <source>
        <strain evidence="2">cv. Yunnan</strain>
        <tissue evidence="1">Leaves</tissue>
    </source>
</reference>
<dbReference type="EMBL" id="CM042020">
    <property type="protein sequence ID" value="KAI3820771.1"/>
    <property type="molecule type" value="Genomic_DNA"/>
</dbReference>
<reference evidence="2" key="1">
    <citation type="journal article" date="2022" name="Mol. Ecol. Resour.">
        <title>The genomes of chicory, endive, great burdock and yacon provide insights into Asteraceae palaeo-polyploidization history and plant inulin production.</title>
        <authorList>
            <person name="Fan W."/>
            <person name="Wang S."/>
            <person name="Wang H."/>
            <person name="Wang A."/>
            <person name="Jiang F."/>
            <person name="Liu H."/>
            <person name="Zhao H."/>
            <person name="Xu D."/>
            <person name="Zhang Y."/>
        </authorList>
    </citation>
    <scope>NUCLEOTIDE SEQUENCE [LARGE SCALE GENOMIC DNA]</scope>
    <source>
        <strain evidence="2">cv. Yunnan</strain>
    </source>
</reference>
<evidence type="ECO:0000313" key="1">
    <source>
        <dbReference type="EMBL" id="KAI3820771.1"/>
    </source>
</evidence>
<accession>A0ACB9JM36</accession>
<keyword evidence="2" id="KW-1185">Reference proteome</keyword>